<reference evidence="3 4" key="1">
    <citation type="submission" date="2019-05" db="EMBL/GenBank/DDBJ databases">
        <title>Another draft genome of Portunus trituberculatus and its Hox gene families provides insights of decapod evolution.</title>
        <authorList>
            <person name="Jeong J.-H."/>
            <person name="Song I."/>
            <person name="Kim S."/>
            <person name="Choi T."/>
            <person name="Kim D."/>
            <person name="Ryu S."/>
            <person name="Kim W."/>
        </authorList>
    </citation>
    <scope>NUCLEOTIDE SEQUENCE [LARGE SCALE GENOMIC DNA]</scope>
    <source>
        <tissue evidence="3">Muscle</tissue>
    </source>
</reference>
<evidence type="ECO:0000256" key="1">
    <source>
        <dbReference type="SAM" id="MobiDB-lite"/>
    </source>
</evidence>
<evidence type="ECO:0000313" key="3">
    <source>
        <dbReference type="EMBL" id="MPC28946.1"/>
    </source>
</evidence>
<feature type="region of interest" description="Disordered" evidence="1">
    <location>
        <begin position="179"/>
        <end position="200"/>
    </location>
</feature>
<keyword evidence="2" id="KW-0812">Transmembrane</keyword>
<gene>
    <name evidence="3" type="ORF">E2C01_022162</name>
</gene>
<evidence type="ECO:0000313" key="4">
    <source>
        <dbReference type="Proteomes" id="UP000324222"/>
    </source>
</evidence>
<keyword evidence="2" id="KW-0472">Membrane</keyword>
<protein>
    <submittedName>
        <fullName evidence="3">Uncharacterized protein</fullName>
    </submittedName>
</protein>
<accession>A0A5B7E6W1</accession>
<sequence length="314" mass="33828">MVQYADSSQLCQVTLESSYAGPEILRLPLISSNSDRGCSERFGQHHGDWADSRWWVCLLGHPHPLSRPKAPQSTPSVPSNGCLMHCVASTHPSCPSRLSRSLQLCPCSLTQVVGRVFGSRFALVLFCLCMCCLLAVPRAWPHRSRSALLSVRHKSIPGEASRVTKQVPIDSQVLRSFLNSESSRGPSPPSSPTGGPARPGGLGSLYTSSNVLLRSLINPLLVCKLHTTTTSPKVPSCSVHNHVAVGRLERAPYRSPLFPPSPSSLASPPLRVLKSQCFVGNTKPSSNITTCDCFKGMSAAAANLPYLPTEPQEK</sequence>
<comment type="caution">
    <text evidence="3">The sequence shown here is derived from an EMBL/GenBank/DDBJ whole genome shotgun (WGS) entry which is preliminary data.</text>
</comment>
<organism evidence="3 4">
    <name type="scientific">Portunus trituberculatus</name>
    <name type="common">Swimming crab</name>
    <name type="synonym">Neptunus trituberculatus</name>
    <dbReference type="NCBI Taxonomy" id="210409"/>
    <lineage>
        <taxon>Eukaryota</taxon>
        <taxon>Metazoa</taxon>
        <taxon>Ecdysozoa</taxon>
        <taxon>Arthropoda</taxon>
        <taxon>Crustacea</taxon>
        <taxon>Multicrustacea</taxon>
        <taxon>Malacostraca</taxon>
        <taxon>Eumalacostraca</taxon>
        <taxon>Eucarida</taxon>
        <taxon>Decapoda</taxon>
        <taxon>Pleocyemata</taxon>
        <taxon>Brachyura</taxon>
        <taxon>Eubrachyura</taxon>
        <taxon>Portunoidea</taxon>
        <taxon>Portunidae</taxon>
        <taxon>Portuninae</taxon>
        <taxon>Portunus</taxon>
    </lineage>
</organism>
<keyword evidence="2" id="KW-1133">Transmembrane helix</keyword>
<evidence type="ECO:0000256" key="2">
    <source>
        <dbReference type="SAM" id="Phobius"/>
    </source>
</evidence>
<dbReference type="EMBL" id="VSRR010001992">
    <property type="protein sequence ID" value="MPC28946.1"/>
    <property type="molecule type" value="Genomic_DNA"/>
</dbReference>
<name>A0A5B7E6W1_PORTR</name>
<dbReference type="AlphaFoldDB" id="A0A5B7E6W1"/>
<dbReference type="Proteomes" id="UP000324222">
    <property type="component" value="Unassembled WGS sequence"/>
</dbReference>
<proteinExistence type="predicted"/>
<feature type="transmembrane region" description="Helical" evidence="2">
    <location>
        <begin position="117"/>
        <end position="136"/>
    </location>
</feature>
<keyword evidence="4" id="KW-1185">Reference proteome</keyword>